<evidence type="ECO:0000256" key="1">
    <source>
        <dbReference type="SAM" id="SignalP"/>
    </source>
</evidence>
<evidence type="ECO:0000313" key="3">
    <source>
        <dbReference type="Proteomes" id="UP000323720"/>
    </source>
</evidence>
<name>A0A5D0R008_9FLAO</name>
<dbReference type="Proteomes" id="UP000323720">
    <property type="component" value="Unassembled WGS sequence"/>
</dbReference>
<dbReference type="OrthoDB" id="648347at2"/>
<protein>
    <submittedName>
        <fullName evidence="2">Type IX secretion system membrane protein PorP/SprF</fullName>
    </submittedName>
</protein>
<dbReference type="Pfam" id="PF11751">
    <property type="entry name" value="PorP_SprF"/>
    <property type="match status" value="1"/>
</dbReference>
<feature type="chain" id="PRO_5023004072" evidence="1">
    <location>
        <begin position="20"/>
        <end position="314"/>
    </location>
</feature>
<dbReference type="EMBL" id="VSKK01000005">
    <property type="protein sequence ID" value="TYB74315.1"/>
    <property type="molecule type" value="Genomic_DNA"/>
</dbReference>
<dbReference type="AlphaFoldDB" id="A0A5D0R008"/>
<organism evidence="2 3">
    <name type="scientific">Bizionia myxarmorum</name>
    <dbReference type="NCBI Taxonomy" id="291186"/>
    <lineage>
        <taxon>Bacteria</taxon>
        <taxon>Pseudomonadati</taxon>
        <taxon>Bacteroidota</taxon>
        <taxon>Flavobacteriia</taxon>
        <taxon>Flavobacteriales</taxon>
        <taxon>Flavobacteriaceae</taxon>
        <taxon>Bizionia</taxon>
    </lineage>
</organism>
<sequence length="314" mass="35991">MKNLYLLTALLLCSIFGYSQELTIPTYTQYLADNPFIISPAYAGIGDYVKIRANGLTQWVGIKDAPDMQSLAADMRLGERSGVGLFLYNDKNGFTEQRGFRASFAHHLTLDKGRDQFVSFGMSYNMNIFQLDISKYNVSDISIENDRKMINHNFDVAALYRLESFYASFTASNILDKDLDKFGINEPGKLRNYQLYTGYVFNRSRNSDYEIEPSLYIQYFEGDGRSTTDLNLKYRRLLKNDNYFWAGLSYRFLNDQIMEPLNIGPMAGVKVSNFYFAYSYQIITNELINNNSGTHMVTIGLDIFQGVSNCRCTL</sequence>
<keyword evidence="3" id="KW-1185">Reference proteome</keyword>
<evidence type="ECO:0000313" key="2">
    <source>
        <dbReference type="EMBL" id="TYB74315.1"/>
    </source>
</evidence>
<gene>
    <name evidence="2" type="ORF">ES674_14270</name>
</gene>
<dbReference type="InterPro" id="IPR019861">
    <property type="entry name" value="PorP/SprF_Bacteroidetes"/>
</dbReference>
<proteinExistence type="predicted"/>
<accession>A0A5D0R008</accession>
<comment type="caution">
    <text evidence="2">The sequence shown here is derived from an EMBL/GenBank/DDBJ whole genome shotgun (WGS) entry which is preliminary data.</text>
</comment>
<keyword evidence="1" id="KW-0732">Signal</keyword>
<dbReference type="NCBIfam" id="TIGR03519">
    <property type="entry name" value="T9SS_PorP_fam"/>
    <property type="match status" value="1"/>
</dbReference>
<dbReference type="RefSeq" id="WP_148405146.1">
    <property type="nucleotide sequence ID" value="NZ_VSKK01000005.1"/>
</dbReference>
<feature type="signal peptide" evidence="1">
    <location>
        <begin position="1"/>
        <end position="19"/>
    </location>
</feature>
<reference evidence="2 3" key="1">
    <citation type="submission" date="2019-08" db="EMBL/GenBank/DDBJ databases">
        <title>Genomes of Antarctic Bizionia species.</title>
        <authorList>
            <person name="Bowman J.P."/>
        </authorList>
    </citation>
    <scope>NUCLEOTIDE SEQUENCE [LARGE SCALE GENOMIC DNA]</scope>
    <source>
        <strain evidence="2 3">ADA-4</strain>
    </source>
</reference>